<proteinExistence type="predicted"/>
<keyword evidence="5" id="KW-1185">Reference proteome</keyword>
<dbReference type="PANTHER" id="PTHR43800:SF1">
    <property type="entry name" value="PEPTIDYL-LYSINE N-ACETYLTRANSFERASE YJAB"/>
    <property type="match status" value="1"/>
</dbReference>
<dbReference type="EMBL" id="JABEQD010000002">
    <property type="protein sequence ID" value="MBB2167435.1"/>
    <property type="molecule type" value="Genomic_DNA"/>
</dbReference>
<dbReference type="SUPFAM" id="SSF55729">
    <property type="entry name" value="Acyl-CoA N-acyltransferases (Nat)"/>
    <property type="match status" value="1"/>
</dbReference>
<evidence type="ECO:0000313" key="5">
    <source>
        <dbReference type="Proteomes" id="UP000559860"/>
    </source>
</evidence>
<dbReference type="InterPro" id="IPR016181">
    <property type="entry name" value="Acyl_CoA_acyltransferase"/>
</dbReference>
<dbReference type="Pfam" id="PF13508">
    <property type="entry name" value="Acetyltransf_7"/>
    <property type="match status" value="1"/>
</dbReference>
<keyword evidence="2" id="KW-0012">Acyltransferase</keyword>
<evidence type="ECO:0000259" key="3">
    <source>
        <dbReference type="PROSITE" id="PS51186"/>
    </source>
</evidence>
<dbReference type="PROSITE" id="PS51186">
    <property type="entry name" value="GNAT"/>
    <property type="match status" value="1"/>
</dbReference>
<evidence type="ECO:0000256" key="2">
    <source>
        <dbReference type="ARBA" id="ARBA00023315"/>
    </source>
</evidence>
<comment type="caution">
    <text evidence="4">The sequence shown here is derived from an EMBL/GenBank/DDBJ whole genome shotgun (WGS) entry which is preliminary data.</text>
</comment>
<organism evidence="4 5">
    <name type="scientific">Gluconacetobacter aggeris</name>
    <dbReference type="NCBI Taxonomy" id="1286186"/>
    <lineage>
        <taxon>Bacteria</taxon>
        <taxon>Pseudomonadati</taxon>
        <taxon>Pseudomonadota</taxon>
        <taxon>Alphaproteobacteria</taxon>
        <taxon>Acetobacterales</taxon>
        <taxon>Acetobacteraceae</taxon>
        <taxon>Gluconacetobacter</taxon>
    </lineage>
</organism>
<sequence>MGGDWQIRPARRDEAALLPAVEEASGTLFRTIPDLAWLADDGVMPAEAHLAAIEAGTCWVAADGADIAGFLTARAATEDGDGTDAGRAVLHVWEMSVAPDYQGRGLGRAFLEHAAAHAAKEAMVAVTLTTFRDVAWNAPFYARAGFTILPDAALTPRLWGMLAAEVAHGLPAARRCAMRRPVASVS</sequence>
<protein>
    <submittedName>
        <fullName evidence="4">GNAT family N-acetyltransferase</fullName>
    </submittedName>
</protein>
<evidence type="ECO:0000313" key="4">
    <source>
        <dbReference type="EMBL" id="MBB2167435.1"/>
    </source>
</evidence>
<reference evidence="4 5" key="1">
    <citation type="submission" date="2020-04" db="EMBL/GenBank/DDBJ databases">
        <title>Description of novel Gluconacetobacter.</title>
        <authorList>
            <person name="Sombolestani A."/>
        </authorList>
    </citation>
    <scope>NUCLEOTIDE SEQUENCE [LARGE SCALE GENOMIC DNA]</scope>
    <source>
        <strain evidence="4 5">LMG 27801</strain>
    </source>
</reference>
<dbReference type="InterPro" id="IPR000182">
    <property type="entry name" value="GNAT_dom"/>
</dbReference>
<dbReference type="Gene3D" id="3.40.630.30">
    <property type="match status" value="1"/>
</dbReference>
<feature type="domain" description="N-acetyltransferase" evidence="3">
    <location>
        <begin position="5"/>
        <end position="164"/>
    </location>
</feature>
<keyword evidence="1 4" id="KW-0808">Transferase</keyword>
<dbReference type="AlphaFoldDB" id="A0A7W4IQX9"/>
<dbReference type="Proteomes" id="UP000559860">
    <property type="component" value="Unassembled WGS sequence"/>
</dbReference>
<accession>A0A7W4IQX9</accession>
<dbReference type="GO" id="GO:0016747">
    <property type="term" value="F:acyltransferase activity, transferring groups other than amino-acyl groups"/>
    <property type="evidence" value="ECO:0007669"/>
    <property type="project" value="InterPro"/>
</dbReference>
<dbReference type="CDD" id="cd04301">
    <property type="entry name" value="NAT_SF"/>
    <property type="match status" value="1"/>
</dbReference>
<gene>
    <name evidence="4" type="ORF">HLH36_03535</name>
</gene>
<evidence type="ECO:0000256" key="1">
    <source>
        <dbReference type="ARBA" id="ARBA00022679"/>
    </source>
</evidence>
<name>A0A7W4IQX9_9PROT</name>
<dbReference type="PANTHER" id="PTHR43800">
    <property type="entry name" value="PEPTIDYL-LYSINE N-ACETYLTRANSFERASE YJAB"/>
    <property type="match status" value="1"/>
</dbReference>